<sequence length="271" mass="29415">MAGDVDFRVGDVLSVTCPFTGARVTGFGPDHLALEWPWWQPDPSGEVGHWNGIVALGLVFGTHVWEETGLFRTDPAPEHLEPGDVCRVGVPPTVVHVTAVDRFDPPLKTVWLPHPRLVVSVLPRGLSHREVPVASHDDGTGYEIYPGDGIPFTFDLLFRPYASLQPGDEVADAVGRAWRFDGPWAWYAFDGEADPAAPQWPLSLLARAGVPRTPEAVATVARSTETGSHRNVLLRWTELTDAAPTPPARSSLPPGSPGTTGDYEWSPGRAR</sequence>
<dbReference type="STRING" id="403935.SAMN05216481_102314"/>
<accession>A0A1H9BCT2</accession>
<dbReference type="AlphaFoldDB" id="A0A1H9BCT2"/>
<dbReference type="RefSeq" id="WP_177213900.1">
    <property type="nucleotide sequence ID" value="NZ_FOET01000002.1"/>
</dbReference>
<name>A0A1H9BCT2_9ACTN</name>
<reference evidence="3" key="1">
    <citation type="submission" date="2016-10" db="EMBL/GenBank/DDBJ databases">
        <authorList>
            <person name="Varghese N."/>
            <person name="Submissions S."/>
        </authorList>
    </citation>
    <scope>NUCLEOTIDE SEQUENCE [LARGE SCALE GENOMIC DNA]</scope>
    <source>
        <strain evidence="3">CGMCC 4.3519</strain>
    </source>
</reference>
<feature type="region of interest" description="Disordered" evidence="1">
    <location>
        <begin position="240"/>
        <end position="271"/>
    </location>
</feature>
<dbReference type="Proteomes" id="UP000199055">
    <property type="component" value="Unassembled WGS sequence"/>
</dbReference>
<dbReference type="EMBL" id="FOET01000002">
    <property type="protein sequence ID" value="SEP86679.1"/>
    <property type="molecule type" value="Genomic_DNA"/>
</dbReference>
<proteinExistence type="predicted"/>
<gene>
    <name evidence="2" type="ORF">SAMN05216481_102314</name>
</gene>
<organism evidence="2 3">
    <name type="scientific">Streptomyces radiopugnans</name>
    <dbReference type="NCBI Taxonomy" id="403935"/>
    <lineage>
        <taxon>Bacteria</taxon>
        <taxon>Bacillati</taxon>
        <taxon>Actinomycetota</taxon>
        <taxon>Actinomycetes</taxon>
        <taxon>Kitasatosporales</taxon>
        <taxon>Streptomycetaceae</taxon>
        <taxon>Streptomyces</taxon>
    </lineage>
</organism>
<evidence type="ECO:0000313" key="2">
    <source>
        <dbReference type="EMBL" id="SEP86679.1"/>
    </source>
</evidence>
<evidence type="ECO:0000313" key="3">
    <source>
        <dbReference type="Proteomes" id="UP000199055"/>
    </source>
</evidence>
<protein>
    <submittedName>
        <fullName evidence="2">Uncharacterized protein</fullName>
    </submittedName>
</protein>
<keyword evidence="3" id="KW-1185">Reference proteome</keyword>
<evidence type="ECO:0000256" key="1">
    <source>
        <dbReference type="SAM" id="MobiDB-lite"/>
    </source>
</evidence>